<dbReference type="GO" id="GO:0008168">
    <property type="term" value="F:methyltransferase activity"/>
    <property type="evidence" value="ECO:0007669"/>
    <property type="project" value="UniProtKB-KW"/>
</dbReference>
<protein>
    <submittedName>
        <fullName evidence="2">Heme anaerobic degradation radical SAM methyltransferase ChuW/HutW</fullName>
    </submittedName>
</protein>
<dbReference type="GO" id="GO:0006779">
    <property type="term" value="P:porphyrin-containing compound biosynthetic process"/>
    <property type="evidence" value="ECO:0007669"/>
    <property type="project" value="TreeGrafter"/>
</dbReference>
<name>A0AAP1RBV2_ECOLX</name>
<accession>A0AAP1RBV2</accession>
<feature type="non-terminal residue" evidence="2">
    <location>
        <position position="1"/>
    </location>
</feature>
<organism evidence="2 3">
    <name type="scientific">Escherichia coli</name>
    <dbReference type="NCBI Taxonomy" id="562"/>
    <lineage>
        <taxon>Bacteria</taxon>
        <taxon>Pseudomonadati</taxon>
        <taxon>Pseudomonadota</taxon>
        <taxon>Gammaproteobacteria</taxon>
        <taxon>Enterobacterales</taxon>
        <taxon>Enterobacteriaceae</taxon>
        <taxon>Escherichia</taxon>
    </lineage>
</organism>
<dbReference type="PANTHER" id="PTHR13932">
    <property type="entry name" value="COPROPORPHYRINIGEN III OXIDASE"/>
    <property type="match status" value="1"/>
</dbReference>
<evidence type="ECO:0000313" key="3">
    <source>
        <dbReference type="Proteomes" id="UP000640866"/>
    </source>
</evidence>
<proteinExistence type="predicted"/>
<comment type="cofactor">
    <cofactor evidence="1">
        <name>[4Fe-4S] cluster</name>
        <dbReference type="ChEBI" id="CHEBI:49883"/>
    </cofactor>
</comment>
<keyword evidence="2" id="KW-0808">Transferase</keyword>
<dbReference type="SUPFAM" id="SSF102114">
    <property type="entry name" value="Radical SAM enzymes"/>
    <property type="match status" value="1"/>
</dbReference>
<dbReference type="AlphaFoldDB" id="A0AAP1RBV2"/>
<dbReference type="Proteomes" id="UP000640866">
    <property type="component" value="Unassembled WGS sequence"/>
</dbReference>
<dbReference type="InterPro" id="IPR058240">
    <property type="entry name" value="rSAM_sf"/>
</dbReference>
<dbReference type="EMBL" id="JACZOI010000436">
    <property type="protein sequence ID" value="MBE0981001.1"/>
    <property type="molecule type" value="Genomic_DNA"/>
</dbReference>
<evidence type="ECO:0000256" key="1">
    <source>
        <dbReference type="ARBA" id="ARBA00001966"/>
    </source>
</evidence>
<dbReference type="PANTHER" id="PTHR13932:SF9">
    <property type="entry name" value="COPROPORPHYRINOGEN III OXIDASE"/>
    <property type="match status" value="1"/>
</dbReference>
<sequence>YALNVLPNTPLGKAVENGRTTVPSPAERRDLYLQGCDFMDDAGWRCISNSHWGRTTRERNLYNLLIKQGADCLAFGSGAGGSINGYSWMNERNLQTWHESVAAGKKPLMMIMRNAERNAQWRHTLQSGIETARVPLDELTPHAEKLAPLLAQWHQKGLSRDASTCLRLTNEGRFWASNILQSLNELIQVLNAPAIALEKP</sequence>
<comment type="caution">
    <text evidence="2">The sequence shown here is derived from an EMBL/GenBank/DDBJ whole genome shotgun (WGS) entry which is preliminary data.</text>
</comment>
<dbReference type="GO" id="GO:0032259">
    <property type="term" value="P:methylation"/>
    <property type="evidence" value="ECO:0007669"/>
    <property type="project" value="UniProtKB-KW"/>
</dbReference>
<gene>
    <name evidence="2" type="ORF">IH772_28020</name>
</gene>
<dbReference type="InterPro" id="IPR034505">
    <property type="entry name" value="Coproporphyrinogen-III_oxidase"/>
</dbReference>
<keyword evidence="2" id="KW-0489">Methyltransferase</keyword>
<evidence type="ECO:0000313" key="2">
    <source>
        <dbReference type="EMBL" id="MBE0981001.1"/>
    </source>
</evidence>
<dbReference type="GO" id="GO:0051539">
    <property type="term" value="F:4 iron, 4 sulfur cluster binding"/>
    <property type="evidence" value="ECO:0007669"/>
    <property type="project" value="TreeGrafter"/>
</dbReference>
<dbReference type="GO" id="GO:0005737">
    <property type="term" value="C:cytoplasm"/>
    <property type="evidence" value="ECO:0007669"/>
    <property type="project" value="TreeGrafter"/>
</dbReference>
<reference evidence="2" key="1">
    <citation type="submission" date="2020-09" db="EMBL/GenBank/DDBJ databases">
        <title>Emerging polyconal dissemination of OXA-244-producing E. coli in France.</title>
        <authorList>
            <person name="Emeraud C."/>
            <person name="Girlich D."/>
            <person name="Bonnin R.A."/>
            <person name="Jousset A.B."/>
            <person name="Naas T."/>
            <person name="Dortet L."/>
        </authorList>
    </citation>
    <scope>NUCLEOTIDE SEQUENCE</scope>
    <source>
        <strain evidence="2">225E3</strain>
    </source>
</reference>